<evidence type="ECO:0000313" key="10">
    <source>
        <dbReference type="Proteomes" id="UP000198506"/>
    </source>
</evidence>
<gene>
    <name evidence="9" type="ORF">SAMN04487783_1931</name>
</gene>
<feature type="transmembrane region" description="Helical" evidence="8">
    <location>
        <begin position="35"/>
        <end position="60"/>
    </location>
</feature>
<keyword evidence="6 8" id="KW-1133">Transmembrane helix</keyword>
<accession>A0AA94HND3</accession>
<dbReference type="InterPro" id="IPR052017">
    <property type="entry name" value="TSUP"/>
</dbReference>
<feature type="transmembrane region" description="Helical" evidence="8">
    <location>
        <begin position="97"/>
        <end position="118"/>
    </location>
</feature>
<feature type="transmembrane region" description="Helical" evidence="8">
    <location>
        <begin position="194"/>
        <end position="212"/>
    </location>
</feature>
<evidence type="ECO:0000256" key="4">
    <source>
        <dbReference type="ARBA" id="ARBA00022475"/>
    </source>
</evidence>
<evidence type="ECO:0000256" key="5">
    <source>
        <dbReference type="ARBA" id="ARBA00022692"/>
    </source>
</evidence>
<feature type="transmembrane region" description="Helical" evidence="8">
    <location>
        <begin position="224"/>
        <end position="249"/>
    </location>
</feature>
<dbReference type="Proteomes" id="UP000198506">
    <property type="component" value="Unassembled WGS sequence"/>
</dbReference>
<name>A0AA94HND3_9MICO</name>
<dbReference type="PANTHER" id="PTHR30269:SF37">
    <property type="entry name" value="MEMBRANE TRANSPORTER PROTEIN"/>
    <property type="match status" value="1"/>
</dbReference>
<protein>
    <recommendedName>
        <fullName evidence="8">Probable membrane transporter protein</fullName>
    </recommendedName>
</protein>
<dbReference type="AlphaFoldDB" id="A0AA94HND3"/>
<evidence type="ECO:0000256" key="3">
    <source>
        <dbReference type="ARBA" id="ARBA00022448"/>
    </source>
</evidence>
<evidence type="ECO:0000256" key="8">
    <source>
        <dbReference type="RuleBase" id="RU363041"/>
    </source>
</evidence>
<proteinExistence type="inferred from homology"/>
<evidence type="ECO:0000256" key="2">
    <source>
        <dbReference type="ARBA" id="ARBA00009142"/>
    </source>
</evidence>
<evidence type="ECO:0000256" key="1">
    <source>
        <dbReference type="ARBA" id="ARBA00004651"/>
    </source>
</evidence>
<comment type="subcellular location">
    <subcellularLocation>
        <location evidence="1 8">Cell membrane</location>
        <topology evidence="1 8">Multi-pass membrane protein</topology>
    </subcellularLocation>
</comment>
<dbReference type="PANTHER" id="PTHR30269">
    <property type="entry name" value="TRANSMEMBRANE PROTEIN YFCA"/>
    <property type="match status" value="1"/>
</dbReference>
<evidence type="ECO:0000313" key="9">
    <source>
        <dbReference type="EMBL" id="SFS14905.1"/>
    </source>
</evidence>
<sequence>MDLVSFVVALVAVLIGAAGQRMIGMGWGLVVTPAVALVAGPLAAVLVVNLYGALACMVILPKVWHDIDWKRLLWLAVPAVALMVPGLLLAKGLDTDVLRIAVGVIAMAGVVITVAFTTAERSHDGPALRIATGATIGVLNASVGMGAPALGVYTLLSGWQDRTFVATMQPFWVIVSGVIVAVRPFVAPEGSPDWPLWAWLLLCVPVVAGVLLGNRLAHLVNRTVVRWSIIALSVLGGAALIVTGALGLLA</sequence>
<dbReference type="EMBL" id="FOZN01000003">
    <property type="protein sequence ID" value="SFS14905.1"/>
    <property type="molecule type" value="Genomic_DNA"/>
</dbReference>
<comment type="caution">
    <text evidence="9">The sequence shown here is derived from an EMBL/GenBank/DDBJ whole genome shotgun (WGS) entry which is preliminary data.</text>
</comment>
<dbReference type="GO" id="GO:0005886">
    <property type="term" value="C:plasma membrane"/>
    <property type="evidence" value="ECO:0007669"/>
    <property type="project" value="UniProtKB-SubCell"/>
</dbReference>
<dbReference type="InterPro" id="IPR002781">
    <property type="entry name" value="TM_pro_TauE-like"/>
</dbReference>
<dbReference type="RefSeq" id="WP_177220337.1">
    <property type="nucleotide sequence ID" value="NZ_FOZN01000003.1"/>
</dbReference>
<keyword evidence="10" id="KW-1185">Reference proteome</keyword>
<keyword evidence="5 8" id="KW-0812">Transmembrane</keyword>
<keyword evidence="4 8" id="KW-1003">Cell membrane</keyword>
<comment type="similarity">
    <text evidence="2 8">Belongs to the 4-toluene sulfonate uptake permease (TSUP) (TC 2.A.102) family.</text>
</comment>
<evidence type="ECO:0000256" key="7">
    <source>
        <dbReference type="ARBA" id="ARBA00023136"/>
    </source>
</evidence>
<keyword evidence="7 8" id="KW-0472">Membrane</keyword>
<organism evidence="9 10">
    <name type="scientific">Agrococcus baldri</name>
    <dbReference type="NCBI Taxonomy" id="153730"/>
    <lineage>
        <taxon>Bacteria</taxon>
        <taxon>Bacillati</taxon>
        <taxon>Actinomycetota</taxon>
        <taxon>Actinomycetes</taxon>
        <taxon>Micrococcales</taxon>
        <taxon>Microbacteriaceae</taxon>
        <taxon>Agrococcus</taxon>
    </lineage>
</organism>
<feature type="transmembrane region" description="Helical" evidence="8">
    <location>
        <begin position="72"/>
        <end position="91"/>
    </location>
</feature>
<keyword evidence="3" id="KW-0813">Transport</keyword>
<evidence type="ECO:0000256" key="6">
    <source>
        <dbReference type="ARBA" id="ARBA00022989"/>
    </source>
</evidence>
<reference evidence="9 10" key="1">
    <citation type="submission" date="2016-10" db="EMBL/GenBank/DDBJ databases">
        <authorList>
            <person name="Varghese N."/>
            <person name="Submissions S."/>
        </authorList>
    </citation>
    <scope>NUCLEOTIDE SEQUENCE [LARGE SCALE GENOMIC DNA]</scope>
    <source>
        <strain evidence="9 10">IAM 15147</strain>
    </source>
</reference>
<feature type="transmembrane region" description="Helical" evidence="8">
    <location>
        <begin position="130"/>
        <end position="156"/>
    </location>
</feature>
<feature type="transmembrane region" description="Helical" evidence="8">
    <location>
        <begin position="162"/>
        <end position="182"/>
    </location>
</feature>
<dbReference type="Pfam" id="PF01925">
    <property type="entry name" value="TauE"/>
    <property type="match status" value="1"/>
</dbReference>